<dbReference type="EMBL" id="JAAMPC010000016">
    <property type="protein sequence ID" value="KAG2253575.1"/>
    <property type="molecule type" value="Genomic_DNA"/>
</dbReference>
<protein>
    <submittedName>
        <fullName evidence="2">Uncharacterized protein</fullName>
    </submittedName>
</protein>
<comment type="caution">
    <text evidence="2">The sequence shown here is derived from an EMBL/GenBank/DDBJ whole genome shotgun (WGS) entry which is preliminary data.</text>
</comment>
<sequence>MLIGEDGYNPDDALRNRSLGLSGTLFTAGEDRAITAWDTNRRKLAYSIQDAHPARIKAMRRPQIGNQKAQKLEEGLNTE</sequence>
<organism evidence="2 3">
    <name type="scientific">Brassica carinata</name>
    <name type="common">Ethiopian mustard</name>
    <name type="synonym">Abyssinian cabbage</name>
    <dbReference type="NCBI Taxonomy" id="52824"/>
    <lineage>
        <taxon>Eukaryota</taxon>
        <taxon>Viridiplantae</taxon>
        <taxon>Streptophyta</taxon>
        <taxon>Embryophyta</taxon>
        <taxon>Tracheophyta</taxon>
        <taxon>Spermatophyta</taxon>
        <taxon>Magnoliopsida</taxon>
        <taxon>eudicotyledons</taxon>
        <taxon>Gunneridae</taxon>
        <taxon>Pentapetalae</taxon>
        <taxon>rosids</taxon>
        <taxon>malvids</taxon>
        <taxon>Brassicales</taxon>
        <taxon>Brassicaceae</taxon>
        <taxon>Brassiceae</taxon>
        <taxon>Brassica</taxon>
    </lineage>
</organism>
<gene>
    <name evidence="2" type="ORF">Bca52824_083711</name>
</gene>
<feature type="region of interest" description="Disordered" evidence="1">
    <location>
        <begin position="60"/>
        <end position="79"/>
    </location>
</feature>
<dbReference type="OrthoDB" id="308449at2759"/>
<evidence type="ECO:0000313" key="3">
    <source>
        <dbReference type="Proteomes" id="UP000886595"/>
    </source>
</evidence>
<feature type="compositionally biased region" description="Basic and acidic residues" evidence="1">
    <location>
        <begin position="70"/>
        <end position="79"/>
    </location>
</feature>
<reference evidence="2 3" key="1">
    <citation type="submission" date="2020-02" db="EMBL/GenBank/DDBJ databases">
        <authorList>
            <person name="Ma Q."/>
            <person name="Huang Y."/>
            <person name="Song X."/>
            <person name="Pei D."/>
        </authorList>
    </citation>
    <scope>NUCLEOTIDE SEQUENCE [LARGE SCALE GENOMIC DNA]</scope>
    <source>
        <strain evidence="2">Sxm20200214</strain>
        <tissue evidence="2">Leaf</tissue>
    </source>
</reference>
<accession>A0A8X7TT23</accession>
<proteinExistence type="predicted"/>
<keyword evidence="3" id="KW-1185">Reference proteome</keyword>
<evidence type="ECO:0000313" key="2">
    <source>
        <dbReference type="EMBL" id="KAG2253575.1"/>
    </source>
</evidence>
<name>A0A8X7TT23_BRACI</name>
<evidence type="ECO:0000256" key="1">
    <source>
        <dbReference type="SAM" id="MobiDB-lite"/>
    </source>
</evidence>
<dbReference type="AlphaFoldDB" id="A0A8X7TT23"/>
<dbReference type="Proteomes" id="UP000886595">
    <property type="component" value="Unassembled WGS sequence"/>
</dbReference>